<evidence type="ECO:0000313" key="1">
    <source>
        <dbReference type="EMBL" id="CAG4999485.1"/>
    </source>
</evidence>
<name>A0A916NL82_9BACT</name>
<dbReference type="RefSeq" id="WP_215238892.1">
    <property type="nucleotide sequence ID" value="NZ_CAJRAF010000002.1"/>
</dbReference>
<dbReference type="AlphaFoldDB" id="A0A916NL82"/>
<comment type="caution">
    <text evidence="1">The sequence shown here is derived from an EMBL/GenBank/DDBJ whole genome shotgun (WGS) entry which is preliminary data.</text>
</comment>
<organism evidence="1 2">
    <name type="scientific">Dyadobacter helix</name>
    <dbReference type="NCBI Taxonomy" id="2822344"/>
    <lineage>
        <taxon>Bacteria</taxon>
        <taxon>Pseudomonadati</taxon>
        <taxon>Bacteroidota</taxon>
        <taxon>Cytophagia</taxon>
        <taxon>Cytophagales</taxon>
        <taxon>Spirosomataceae</taxon>
        <taxon>Dyadobacter</taxon>
    </lineage>
</organism>
<protein>
    <submittedName>
        <fullName evidence="1">Uncharacterized protein</fullName>
    </submittedName>
</protein>
<dbReference type="EMBL" id="CAJRAF010000002">
    <property type="protein sequence ID" value="CAG4999485.1"/>
    <property type="molecule type" value="Genomic_DNA"/>
</dbReference>
<proteinExistence type="predicted"/>
<keyword evidence="2" id="KW-1185">Reference proteome</keyword>
<gene>
    <name evidence="1" type="ORF">DYBT9275_02239</name>
</gene>
<accession>A0A916NL82</accession>
<evidence type="ECO:0000313" key="2">
    <source>
        <dbReference type="Proteomes" id="UP000680038"/>
    </source>
</evidence>
<sequence length="46" mass="4981">MNPPNANASIWTKQGMIGSRHGSIFHLPAFTSGSSRFKSAIYADMP</sequence>
<reference evidence="1" key="1">
    <citation type="submission" date="2021-04" db="EMBL/GenBank/DDBJ databases">
        <authorList>
            <person name="Rodrigo-Torres L."/>
            <person name="Arahal R. D."/>
            <person name="Lucena T."/>
        </authorList>
    </citation>
    <scope>NUCLEOTIDE SEQUENCE</scope>
    <source>
        <strain evidence="1">CECT 9275</strain>
    </source>
</reference>
<dbReference type="Proteomes" id="UP000680038">
    <property type="component" value="Unassembled WGS sequence"/>
</dbReference>